<gene>
    <name evidence="2" type="ORF">S01H4_29479</name>
</gene>
<feature type="non-terminal residue" evidence="2">
    <location>
        <position position="320"/>
    </location>
</feature>
<dbReference type="InterPro" id="IPR011050">
    <property type="entry name" value="Pectin_lyase_fold/virulence"/>
</dbReference>
<proteinExistence type="predicted"/>
<dbReference type="Pfam" id="PF13229">
    <property type="entry name" value="Beta_helix"/>
    <property type="match status" value="1"/>
</dbReference>
<protein>
    <recommendedName>
        <fullName evidence="1">Right handed beta helix domain-containing protein</fullName>
    </recommendedName>
</protein>
<sequence>EEDDNFILGRNSFTWTSFAARSHDVMVYVKVFEVNVRYSTRPLKISILNLGTHNESFLVVRLYINGEQVFADVVSLLNTSSLIEIEYDWMPLESGFANITVLVEAIPGETWLIDNHFSTLTEVIDWFIEIDSDADFESQGWPGSGTEEDPYRIENLYMMSLASFSRCIIIEDTSVYFIIQNCTFTGEDIADHSGITMWNVTNGQILNNTFTHCKFGIWGREVFSFVFANNTFKNCWKGFWMEMSLHNDVIQNVFESNDDAIWILRMNFTTFENNTLRFNINGLFIDFRSNETQVRWNTFIDNDQNAVDDGEFISSSKILV</sequence>
<reference evidence="2" key="1">
    <citation type="journal article" date="2014" name="Front. Microbiol.">
        <title>High frequency of phylogenetically diverse reductive dehalogenase-homologous genes in deep subseafloor sedimentary metagenomes.</title>
        <authorList>
            <person name="Kawai M."/>
            <person name="Futagami T."/>
            <person name="Toyoda A."/>
            <person name="Takaki Y."/>
            <person name="Nishi S."/>
            <person name="Hori S."/>
            <person name="Arai W."/>
            <person name="Tsubouchi T."/>
            <person name="Morono Y."/>
            <person name="Uchiyama I."/>
            <person name="Ito T."/>
            <person name="Fujiyama A."/>
            <person name="Inagaki F."/>
            <person name="Takami H."/>
        </authorList>
    </citation>
    <scope>NUCLEOTIDE SEQUENCE</scope>
    <source>
        <strain evidence="2">Expedition CK06-06</strain>
    </source>
</reference>
<organism evidence="2">
    <name type="scientific">marine sediment metagenome</name>
    <dbReference type="NCBI Taxonomy" id="412755"/>
    <lineage>
        <taxon>unclassified sequences</taxon>
        <taxon>metagenomes</taxon>
        <taxon>ecological metagenomes</taxon>
    </lineage>
</organism>
<dbReference type="Gene3D" id="2.160.20.10">
    <property type="entry name" value="Single-stranded right-handed beta-helix, Pectin lyase-like"/>
    <property type="match status" value="1"/>
</dbReference>
<dbReference type="SUPFAM" id="SSF51126">
    <property type="entry name" value="Pectin lyase-like"/>
    <property type="match status" value="1"/>
</dbReference>
<accession>X1ADK3</accession>
<feature type="non-terminal residue" evidence="2">
    <location>
        <position position="1"/>
    </location>
</feature>
<dbReference type="EMBL" id="BART01015137">
    <property type="protein sequence ID" value="GAG80595.1"/>
    <property type="molecule type" value="Genomic_DNA"/>
</dbReference>
<name>X1ADK3_9ZZZZ</name>
<dbReference type="InterPro" id="IPR012334">
    <property type="entry name" value="Pectin_lyas_fold"/>
</dbReference>
<dbReference type="AlphaFoldDB" id="X1ADK3"/>
<evidence type="ECO:0000313" key="2">
    <source>
        <dbReference type="EMBL" id="GAG80595.1"/>
    </source>
</evidence>
<evidence type="ECO:0000259" key="1">
    <source>
        <dbReference type="Pfam" id="PF13229"/>
    </source>
</evidence>
<feature type="domain" description="Right handed beta helix" evidence="1">
    <location>
        <begin position="166"/>
        <end position="299"/>
    </location>
</feature>
<comment type="caution">
    <text evidence="2">The sequence shown here is derived from an EMBL/GenBank/DDBJ whole genome shotgun (WGS) entry which is preliminary data.</text>
</comment>
<dbReference type="InterPro" id="IPR039448">
    <property type="entry name" value="Beta_helix"/>
</dbReference>